<gene>
    <name evidence="1" type="ORF">DSCA_01960</name>
</gene>
<dbReference type="KEGG" id="dalk:DSCA_01960"/>
<organism evidence="1 2">
    <name type="scientific">Desulfosarcina alkanivorans</name>
    <dbReference type="NCBI Taxonomy" id="571177"/>
    <lineage>
        <taxon>Bacteria</taxon>
        <taxon>Pseudomonadati</taxon>
        <taxon>Thermodesulfobacteriota</taxon>
        <taxon>Desulfobacteria</taxon>
        <taxon>Desulfobacterales</taxon>
        <taxon>Desulfosarcinaceae</taxon>
        <taxon>Desulfosarcina</taxon>
    </lineage>
</organism>
<proteinExistence type="predicted"/>
<evidence type="ECO:0000313" key="2">
    <source>
        <dbReference type="Proteomes" id="UP000427906"/>
    </source>
</evidence>
<accession>A0A5K7YBH8</accession>
<keyword evidence="2" id="KW-1185">Reference proteome</keyword>
<protein>
    <submittedName>
        <fullName evidence="1">Uncharacterized protein</fullName>
    </submittedName>
</protein>
<sequence length="69" mass="7707">MEKSNVQINAQATRRIVLPPPAHWPRPSLTPSHESYGALCFQWVIPFLPDFKKPGAGSGRAGYRFRNGT</sequence>
<name>A0A5K7YBH8_9BACT</name>
<dbReference type="EMBL" id="AP021874">
    <property type="protein sequence ID" value="BBO66266.1"/>
    <property type="molecule type" value="Genomic_DNA"/>
</dbReference>
<reference evidence="1 2" key="1">
    <citation type="submission" date="2019-11" db="EMBL/GenBank/DDBJ databases">
        <title>Comparative genomics of hydrocarbon-degrading Desulfosarcina strains.</title>
        <authorList>
            <person name="Watanabe M."/>
            <person name="Kojima H."/>
            <person name="Fukui M."/>
        </authorList>
    </citation>
    <scope>NUCLEOTIDE SEQUENCE [LARGE SCALE GENOMIC DNA]</scope>
    <source>
        <strain evidence="1 2">PL12</strain>
    </source>
</reference>
<dbReference type="Proteomes" id="UP000427906">
    <property type="component" value="Chromosome"/>
</dbReference>
<dbReference type="AlphaFoldDB" id="A0A5K7YBH8"/>
<evidence type="ECO:0000313" key="1">
    <source>
        <dbReference type="EMBL" id="BBO66266.1"/>
    </source>
</evidence>